<evidence type="ECO:0000259" key="1">
    <source>
        <dbReference type="Pfam" id="PF13614"/>
    </source>
</evidence>
<dbReference type="GO" id="GO:0016887">
    <property type="term" value="F:ATP hydrolysis activity"/>
    <property type="evidence" value="ECO:0007669"/>
    <property type="project" value="TreeGrafter"/>
</dbReference>
<dbReference type="PANTHER" id="PTHR43384">
    <property type="entry name" value="SEPTUM SITE-DETERMINING PROTEIN MIND HOMOLOG, CHLOROPLASTIC-RELATED"/>
    <property type="match status" value="1"/>
</dbReference>
<dbReference type="SUPFAM" id="SSF52540">
    <property type="entry name" value="P-loop containing nucleoside triphosphate hydrolases"/>
    <property type="match status" value="1"/>
</dbReference>
<protein>
    <submittedName>
        <fullName evidence="2">AAA family ATPase</fullName>
    </submittedName>
</protein>
<gene>
    <name evidence="2" type="ORF">FNH21_03600</name>
</gene>
<sequence>MSRYVVVTTDPSFADRLALVATGVLSGEVHAWAGTQFPRDPHEVIAQLAHPAFLDVLVLGPGVPLDQAYRLAGEFETQRPDVAVLLVAPPTPEVLLAAIRAGIRDVVEPDSGPAEIGVFLHRAVRSTQTRRTALDPQARATSSRGRVIVVASPKGGVGKTTLATNISVGLAQQVPHGVVLVDLDFQFGDVATALSLVPEHSVHDAVHGPARQDTMVLKSFLSAHPTDLYALCAPPQPDAAESLTADHISHLLTQLAGEYRFVVVDTSPGLSDHTLAALDEATDVVLVSGIDVPSIRGMRKEIDVLNELQMIPSTRHMVLNNVNPRDGVTVKDARAALGVDVDCVVPSSRAVRLSTNQGVPLLQGRSKDAAARAMRSLVQRFSSPPAVVRRHGARHRVGT</sequence>
<organism evidence="2 3">
    <name type="scientific">Arthrobacter bussei</name>
    <dbReference type="NCBI Taxonomy" id="2594179"/>
    <lineage>
        <taxon>Bacteria</taxon>
        <taxon>Bacillati</taxon>
        <taxon>Actinomycetota</taxon>
        <taxon>Actinomycetes</taxon>
        <taxon>Micrococcales</taxon>
        <taxon>Micrococcaceae</taxon>
        <taxon>Arthrobacter</taxon>
    </lineage>
</organism>
<dbReference type="Gene3D" id="3.40.50.300">
    <property type="entry name" value="P-loop containing nucleotide triphosphate hydrolases"/>
    <property type="match status" value="1"/>
</dbReference>
<dbReference type="InterPro" id="IPR025669">
    <property type="entry name" value="AAA_dom"/>
</dbReference>
<dbReference type="OrthoDB" id="3448281at2"/>
<dbReference type="GO" id="GO:0009898">
    <property type="term" value="C:cytoplasmic side of plasma membrane"/>
    <property type="evidence" value="ECO:0007669"/>
    <property type="project" value="TreeGrafter"/>
</dbReference>
<accession>A0A7X1NMX0</accession>
<dbReference type="InterPro" id="IPR027417">
    <property type="entry name" value="P-loop_NTPase"/>
</dbReference>
<name>A0A7X1NMX0_9MICC</name>
<dbReference type="EMBL" id="VJXX01000001">
    <property type="protein sequence ID" value="MPY09811.1"/>
    <property type="molecule type" value="Genomic_DNA"/>
</dbReference>
<dbReference type="AlphaFoldDB" id="A0A7X1NMX0"/>
<evidence type="ECO:0000313" key="2">
    <source>
        <dbReference type="EMBL" id="MPY09811.1"/>
    </source>
</evidence>
<keyword evidence="3" id="KW-1185">Reference proteome</keyword>
<dbReference type="GO" id="GO:0005829">
    <property type="term" value="C:cytosol"/>
    <property type="evidence" value="ECO:0007669"/>
    <property type="project" value="TreeGrafter"/>
</dbReference>
<dbReference type="Proteomes" id="UP000326464">
    <property type="component" value="Unassembled WGS sequence"/>
</dbReference>
<dbReference type="RefSeq" id="WP_152812378.1">
    <property type="nucleotide sequence ID" value="NZ_VJXX01000001.1"/>
</dbReference>
<feature type="domain" description="AAA" evidence="1">
    <location>
        <begin position="146"/>
        <end position="309"/>
    </location>
</feature>
<dbReference type="InterPro" id="IPR050625">
    <property type="entry name" value="ParA/MinD_ATPase"/>
</dbReference>
<comment type="caution">
    <text evidence="2">The sequence shown here is derived from an EMBL/GenBank/DDBJ whole genome shotgun (WGS) entry which is preliminary data.</text>
</comment>
<reference evidence="3" key="1">
    <citation type="submission" date="2019-07" db="EMBL/GenBank/DDBJ databases">
        <title>Arthrobacter KR32 sp. nov., isolated from mountain cheese made of cows milk.</title>
        <authorList>
            <person name="Flegler A."/>
        </authorList>
    </citation>
    <scope>NUCLEOTIDE SEQUENCE [LARGE SCALE GENOMIC DNA]</scope>
    <source>
        <strain evidence="3">KR32</strain>
    </source>
</reference>
<dbReference type="Pfam" id="PF13614">
    <property type="entry name" value="AAA_31"/>
    <property type="match status" value="1"/>
</dbReference>
<dbReference type="PANTHER" id="PTHR43384:SF13">
    <property type="entry name" value="SLR0110 PROTEIN"/>
    <property type="match status" value="1"/>
</dbReference>
<dbReference type="GO" id="GO:0051782">
    <property type="term" value="P:negative regulation of cell division"/>
    <property type="evidence" value="ECO:0007669"/>
    <property type="project" value="TreeGrafter"/>
</dbReference>
<evidence type="ECO:0000313" key="3">
    <source>
        <dbReference type="Proteomes" id="UP000326464"/>
    </source>
</evidence>
<dbReference type="GO" id="GO:0005524">
    <property type="term" value="F:ATP binding"/>
    <property type="evidence" value="ECO:0007669"/>
    <property type="project" value="TreeGrafter"/>
</dbReference>
<proteinExistence type="predicted"/>